<evidence type="ECO:0000313" key="3">
    <source>
        <dbReference type="Proteomes" id="UP000325315"/>
    </source>
</evidence>
<protein>
    <submittedName>
        <fullName evidence="2">Uncharacterized protein</fullName>
    </submittedName>
</protein>
<evidence type="ECO:0000313" key="2">
    <source>
        <dbReference type="EMBL" id="KAA3483599.1"/>
    </source>
</evidence>
<proteinExistence type="predicted"/>
<comment type="caution">
    <text evidence="2">The sequence shown here is derived from an EMBL/GenBank/DDBJ whole genome shotgun (WGS) entry which is preliminary data.</text>
</comment>
<keyword evidence="1" id="KW-0812">Transmembrane</keyword>
<accession>A0A5B6WNZ6</accession>
<organism evidence="2 3">
    <name type="scientific">Gossypium australe</name>
    <dbReference type="NCBI Taxonomy" id="47621"/>
    <lineage>
        <taxon>Eukaryota</taxon>
        <taxon>Viridiplantae</taxon>
        <taxon>Streptophyta</taxon>
        <taxon>Embryophyta</taxon>
        <taxon>Tracheophyta</taxon>
        <taxon>Spermatophyta</taxon>
        <taxon>Magnoliopsida</taxon>
        <taxon>eudicotyledons</taxon>
        <taxon>Gunneridae</taxon>
        <taxon>Pentapetalae</taxon>
        <taxon>rosids</taxon>
        <taxon>malvids</taxon>
        <taxon>Malvales</taxon>
        <taxon>Malvaceae</taxon>
        <taxon>Malvoideae</taxon>
        <taxon>Gossypium</taxon>
    </lineage>
</organism>
<feature type="transmembrane region" description="Helical" evidence="1">
    <location>
        <begin position="61"/>
        <end position="87"/>
    </location>
</feature>
<keyword evidence="3" id="KW-1185">Reference proteome</keyword>
<sequence>MPNLDAMRGSINYPSINANNFEIKLKMFQIIQRNLQFRGSMNEDPDEHLKRFPTLYDTFNIILYLMTLFAFGYFLSLCVMMLLCGWIHGWWSQQTRGTSLPTGFLPSTFPRVKR</sequence>
<keyword evidence="1" id="KW-1133">Transmembrane helix</keyword>
<gene>
    <name evidence="2" type="ORF">EPI10_005758</name>
</gene>
<keyword evidence="1" id="KW-0472">Membrane</keyword>
<name>A0A5B6WNZ6_9ROSI</name>
<dbReference type="EMBL" id="SMMG02000002">
    <property type="protein sequence ID" value="KAA3483599.1"/>
    <property type="molecule type" value="Genomic_DNA"/>
</dbReference>
<evidence type="ECO:0000256" key="1">
    <source>
        <dbReference type="SAM" id="Phobius"/>
    </source>
</evidence>
<dbReference type="AlphaFoldDB" id="A0A5B6WNZ6"/>
<reference evidence="3" key="1">
    <citation type="journal article" date="2019" name="Plant Biotechnol. J.">
        <title>Genome sequencing of the Australian wild diploid species Gossypium australe highlights disease resistance and delayed gland morphogenesis.</title>
        <authorList>
            <person name="Cai Y."/>
            <person name="Cai X."/>
            <person name="Wang Q."/>
            <person name="Wang P."/>
            <person name="Zhang Y."/>
            <person name="Cai C."/>
            <person name="Xu Y."/>
            <person name="Wang K."/>
            <person name="Zhou Z."/>
            <person name="Wang C."/>
            <person name="Geng S."/>
            <person name="Li B."/>
            <person name="Dong Q."/>
            <person name="Hou Y."/>
            <person name="Wang H."/>
            <person name="Ai P."/>
            <person name="Liu Z."/>
            <person name="Yi F."/>
            <person name="Sun M."/>
            <person name="An G."/>
            <person name="Cheng J."/>
            <person name="Zhang Y."/>
            <person name="Shi Q."/>
            <person name="Xie Y."/>
            <person name="Shi X."/>
            <person name="Chang Y."/>
            <person name="Huang F."/>
            <person name="Chen Y."/>
            <person name="Hong S."/>
            <person name="Mi L."/>
            <person name="Sun Q."/>
            <person name="Zhang L."/>
            <person name="Zhou B."/>
            <person name="Peng R."/>
            <person name="Zhang X."/>
            <person name="Liu F."/>
        </authorList>
    </citation>
    <scope>NUCLEOTIDE SEQUENCE [LARGE SCALE GENOMIC DNA]</scope>
    <source>
        <strain evidence="3">cv. PA1801</strain>
    </source>
</reference>
<dbReference type="OrthoDB" id="1417698at2759"/>
<dbReference type="Proteomes" id="UP000325315">
    <property type="component" value="Unassembled WGS sequence"/>
</dbReference>